<dbReference type="NCBIfam" id="NF007220">
    <property type="entry name" value="PRK09639.1-5"/>
    <property type="match status" value="1"/>
</dbReference>
<dbReference type="Gene3D" id="1.10.1740.10">
    <property type="match status" value="1"/>
</dbReference>
<dbReference type="EMBL" id="JAGYPE010000005">
    <property type="protein sequence ID" value="MBS4185149.1"/>
    <property type="molecule type" value="Genomic_DNA"/>
</dbReference>
<keyword evidence="3 6" id="KW-0731">Sigma factor</keyword>
<dbReference type="InterPro" id="IPR013324">
    <property type="entry name" value="RNA_pol_sigma_r3/r4-like"/>
</dbReference>
<dbReference type="Gene3D" id="1.10.10.10">
    <property type="entry name" value="Winged helix-like DNA-binding domain superfamily/Winged helix DNA-binding domain"/>
    <property type="match status" value="1"/>
</dbReference>
<dbReference type="AlphaFoldDB" id="A0A942T321"/>
<dbReference type="InterPro" id="IPR014284">
    <property type="entry name" value="RNA_pol_sigma-70_dom"/>
</dbReference>
<dbReference type="InterPro" id="IPR000838">
    <property type="entry name" value="RNA_pol_sigma70_ECF_CS"/>
</dbReference>
<dbReference type="InterPro" id="IPR013325">
    <property type="entry name" value="RNA_pol_sigma_r2"/>
</dbReference>
<evidence type="ECO:0000256" key="1">
    <source>
        <dbReference type="ARBA" id="ARBA00010641"/>
    </source>
</evidence>
<dbReference type="PANTHER" id="PTHR43133">
    <property type="entry name" value="RNA POLYMERASE ECF-TYPE SIGMA FACTO"/>
    <property type="match status" value="1"/>
</dbReference>
<comment type="similarity">
    <text evidence="1 6">Belongs to the sigma-70 factor family. ECF subfamily.</text>
</comment>
<evidence type="ECO:0000313" key="9">
    <source>
        <dbReference type="EMBL" id="MBS4185149.1"/>
    </source>
</evidence>
<dbReference type="NCBIfam" id="TIGR02937">
    <property type="entry name" value="sigma70-ECF"/>
    <property type="match status" value="1"/>
</dbReference>
<keyword evidence="5 6" id="KW-0804">Transcription</keyword>
<evidence type="ECO:0000256" key="2">
    <source>
        <dbReference type="ARBA" id="ARBA00023015"/>
    </source>
</evidence>
<feature type="domain" description="RNA polymerase sigma-70 region 2" evidence="7">
    <location>
        <begin position="15"/>
        <end position="81"/>
    </location>
</feature>
<reference evidence="9" key="1">
    <citation type="submission" date="2021-05" db="EMBL/GenBank/DDBJ databases">
        <title>Novel Bacillus species.</title>
        <authorList>
            <person name="Liu G."/>
        </authorList>
    </citation>
    <scope>NUCLEOTIDE SEQUENCE</scope>
    <source>
        <strain evidence="9">FJAT-50051</strain>
    </source>
</reference>
<dbReference type="SUPFAM" id="SSF88659">
    <property type="entry name" value="Sigma3 and sigma4 domains of RNA polymerase sigma factors"/>
    <property type="match status" value="1"/>
</dbReference>
<dbReference type="RefSeq" id="WP_213144994.1">
    <property type="nucleotide sequence ID" value="NZ_JAGYPE020000090.1"/>
</dbReference>
<dbReference type="CDD" id="cd06171">
    <property type="entry name" value="Sigma70_r4"/>
    <property type="match status" value="1"/>
</dbReference>
<dbReference type="SUPFAM" id="SSF88946">
    <property type="entry name" value="Sigma2 domain of RNA polymerase sigma factors"/>
    <property type="match status" value="1"/>
</dbReference>
<evidence type="ECO:0000256" key="5">
    <source>
        <dbReference type="ARBA" id="ARBA00023163"/>
    </source>
</evidence>
<dbReference type="Pfam" id="PF04542">
    <property type="entry name" value="Sigma70_r2"/>
    <property type="match status" value="1"/>
</dbReference>
<evidence type="ECO:0000256" key="4">
    <source>
        <dbReference type="ARBA" id="ARBA00023125"/>
    </source>
</evidence>
<comment type="caution">
    <text evidence="9">The sequence shown here is derived from an EMBL/GenBank/DDBJ whole genome shotgun (WGS) entry which is preliminary data.</text>
</comment>
<accession>A0A942T321</accession>
<dbReference type="GO" id="GO:0006352">
    <property type="term" value="P:DNA-templated transcription initiation"/>
    <property type="evidence" value="ECO:0007669"/>
    <property type="project" value="InterPro"/>
</dbReference>
<gene>
    <name evidence="9" type="primary">sigX</name>
    <name evidence="9" type="ORF">KHB02_27585</name>
</gene>
<dbReference type="Pfam" id="PF08281">
    <property type="entry name" value="Sigma70_r4_2"/>
    <property type="match status" value="1"/>
</dbReference>
<keyword evidence="2 6" id="KW-0805">Transcription regulation</keyword>
<dbReference type="InterPro" id="IPR039425">
    <property type="entry name" value="RNA_pol_sigma-70-like"/>
</dbReference>
<sequence>MNGEGKKLDSVFDELYQKYHHDVFQFLFYMVRNREQAEDLVQEVYIRVFKSYNRFEGKSSEKTWLFSIARNVAIDYFRKQKGWKERILEKFDWSSNQVKDDHPIPEEMAVQREEIKWVYKCLEYCTVDQRAVVILRFIHDLSIAETAEALGWTESKVKTTQHRSLKVLKKHMETFYRREEGSSEKVRVER</sequence>
<dbReference type="PROSITE" id="PS01063">
    <property type="entry name" value="SIGMA70_ECF"/>
    <property type="match status" value="1"/>
</dbReference>
<organism evidence="9">
    <name type="scientific">Neobacillus citreus</name>
    <dbReference type="NCBI Taxonomy" id="2833578"/>
    <lineage>
        <taxon>Bacteria</taxon>
        <taxon>Bacillati</taxon>
        <taxon>Bacillota</taxon>
        <taxon>Bacilli</taxon>
        <taxon>Bacillales</taxon>
        <taxon>Bacillaceae</taxon>
        <taxon>Neobacillus</taxon>
    </lineage>
</organism>
<dbReference type="GO" id="GO:0003677">
    <property type="term" value="F:DNA binding"/>
    <property type="evidence" value="ECO:0007669"/>
    <property type="project" value="UniProtKB-KW"/>
</dbReference>
<dbReference type="PANTHER" id="PTHR43133:SF60">
    <property type="entry name" value="RNA POLYMERASE SIGMA FACTOR SIGV"/>
    <property type="match status" value="1"/>
</dbReference>
<keyword evidence="4 6" id="KW-0238">DNA-binding</keyword>
<proteinExistence type="inferred from homology"/>
<evidence type="ECO:0000256" key="6">
    <source>
        <dbReference type="RuleBase" id="RU000716"/>
    </source>
</evidence>
<dbReference type="InterPro" id="IPR007627">
    <property type="entry name" value="RNA_pol_sigma70_r2"/>
</dbReference>
<dbReference type="InterPro" id="IPR013249">
    <property type="entry name" value="RNA_pol_sigma70_r4_t2"/>
</dbReference>
<dbReference type="InterPro" id="IPR036388">
    <property type="entry name" value="WH-like_DNA-bd_sf"/>
</dbReference>
<name>A0A942T321_9BACI</name>
<dbReference type="GO" id="GO:0006950">
    <property type="term" value="P:response to stress"/>
    <property type="evidence" value="ECO:0007669"/>
    <property type="project" value="UniProtKB-ARBA"/>
</dbReference>
<protein>
    <recommendedName>
        <fullName evidence="6">RNA polymerase sigma factor</fullName>
    </recommendedName>
</protein>
<evidence type="ECO:0000259" key="7">
    <source>
        <dbReference type="Pfam" id="PF04542"/>
    </source>
</evidence>
<dbReference type="GO" id="GO:0016987">
    <property type="term" value="F:sigma factor activity"/>
    <property type="evidence" value="ECO:0007669"/>
    <property type="project" value="UniProtKB-KW"/>
</dbReference>
<dbReference type="NCBIfam" id="NF007217">
    <property type="entry name" value="PRK09639.1-1"/>
    <property type="match status" value="1"/>
</dbReference>
<feature type="domain" description="RNA polymerase sigma factor 70 region 4 type 2" evidence="8">
    <location>
        <begin position="117"/>
        <end position="166"/>
    </location>
</feature>
<evidence type="ECO:0000256" key="3">
    <source>
        <dbReference type="ARBA" id="ARBA00023082"/>
    </source>
</evidence>
<evidence type="ECO:0000259" key="8">
    <source>
        <dbReference type="Pfam" id="PF08281"/>
    </source>
</evidence>